<evidence type="ECO:0000313" key="3">
    <source>
        <dbReference type="Proteomes" id="UP000484988"/>
    </source>
</evidence>
<comment type="caution">
    <text evidence="2">The sequence shown here is derived from an EMBL/GenBank/DDBJ whole genome shotgun (WGS) entry which is preliminary data.</text>
</comment>
<reference evidence="2 3" key="1">
    <citation type="submission" date="2020-02" db="EMBL/GenBank/DDBJ databases">
        <title>Whole Genome Shotgun Sequence of Streptomyces sp. strain CWH03.</title>
        <authorList>
            <person name="Dohra H."/>
            <person name="Kodani S."/>
            <person name="Yamamura H."/>
        </authorList>
    </citation>
    <scope>NUCLEOTIDE SEQUENCE [LARGE SCALE GENOMIC DNA]</scope>
    <source>
        <strain evidence="2 3">CWH03</strain>
    </source>
</reference>
<gene>
    <name evidence="2" type="ORF">SCWH03_10690</name>
</gene>
<keyword evidence="3" id="KW-1185">Reference proteome</keyword>
<evidence type="ECO:0000256" key="1">
    <source>
        <dbReference type="SAM" id="MobiDB-lite"/>
    </source>
</evidence>
<proteinExistence type="predicted"/>
<dbReference type="AlphaFoldDB" id="A0A6A0AQU7"/>
<dbReference type="EMBL" id="BLLG01000002">
    <property type="protein sequence ID" value="GFH34855.1"/>
    <property type="molecule type" value="Genomic_DNA"/>
</dbReference>
<feature type="compositionally biased region" description="Low complexity" evidence="1">
    <location>
        <begin position="88"/>
        <end position="110"/>
    </location>
</feature>
<feature type="compositionally biased region" description="Gly residues" evidence="1">
    <location>
        <begin position="48"/>
        <end position="58"/>
    </location>
</feature>
<evidence type="ECO:0000313" key="2">
    <source>
        <dbReference type="EMBL" id="GFH34855.1"/>
    </source>
</evidence>
<dbReference type="Proteomes" id="UP000484988">
    <property type="component" value="Unassembled WGS sequence"/>
</dbReference>
<sequence length="142" mass="13710">MSDVGWRGSLRACEGRRGPVVRGPASGGCQPAAPVPLFAWWCGRPASGSGGQGAGGVRPEGQGPAPTGARCGRDGPGAVRGRFSSAERGPAGPAPGGIARARRGVVLPGSGPLGGPGLGEDRGAVGPGLWPWALGQGATASG</sequence>
<organism evidence="2 3">
    <name type="scientific">Streptomyces pacificus</name>
    <dbReference type="NCBI Taxonomy" id="2705029"/>
    <lineage>
        <taxon>Bacteria</taxon>
        <taxon>Bacillati</taxon>
        <taxon>Actinomycetota</taxon>
        <taxon>Actinomycetes</taxon>
        <taxon>Kitasatosporales</taxon>
        <taxon>Streptomycetaceae</taxon>
        <taxon>Streptomyces</taxon>
    </lineage>
</organism>
<feature type="region of interest" description="Disordered" evidence="1">
    <location>
        <begin position="47"/>
        <end position="124"/>
    </location>
</feature>
<accession>A0A6A0AQU7</accession>
<protein>
    <submittedName>
        <fullName evidence="2">Uncharacterized protein</fullName>
    </submittedName>
</protein>
<name>A0A6A0AQU7_9ACTN</name>